<dbReference type="PANTHER" id="PTHR43317">
    <property type="entry name" value="THERMOSPERMINE SYNTHASE ACAULIS5"/>
    <property type="match status" value="1"/>
</dbReference>
<keyword evidence="1" id="KW-0620">Polyamine biosynthesis</keyword>
<dbReference type="PANTHER" id="PTHR43317:SF1">
    <property type="entry name" value="THERMOSPERMINE SYNTHASE ACAULIS5"/>
    <property type="match status" value="1"/>
</dbReference>
<dbReference type="SUPFAM" id="SSF53335">
    <property type="entry name" value="S-adenosyl-L-methionine-dependent methyltransferases"/>
    <property type="match status" value="1"/>
</dbReference>
<proteinExistence type="predicted"/>
<keyword evidence="2" id="KW-0472">Membrane</keyword>
<dbReference type="Proteomes" id="UP000034050">
    <property type="component" value="Unassembled WGS sequence"/>
</dbReference>
<keyword evidence="2" id="KW-0812">Transmembrane</keyword>
<comment type="caution">
    <text evidence="3">The sequence shown here is derived from an EMBL/GenBank/DDBJ whole genome shotgun (WGS) entry which is preliminary data.</text>
</comment>
<feature type="transmembrane region" description="Helical" evidence="2">
    <location>
        <begin position="536"/>
        <end position="556"/>
    </location>
</feature>
<feature type="transmembrane region" description="Helical" evidence="2">
    <location>
        <begin position="650"/>
        <end position="669"/>
    </location>
</feature>
<dbReference type="CDD" id="cd02440">
    <property type="entry name" value="AdoMet_MTases"/>
    <property type="match status" value="1"/>
</dbReference>
<evidence type="ECO:0000256" key="1">
    <source>
        <dbReference type="ARBA" id="ARBA00023115"/>
    </source>
</evidence>
<evidence type="ECO:0000256" key="2">
    <source>
        <dbReference type="SAM" id="Phobius"/>
    </source>
</evidence>
<feature type="transmembrane region" description="Helical" evidence="2">
    <location>
        <begin position="626"/>
        <end position="644"/>
    </location>
</feature>
<accession>A0A0G1CNE4</accession>
<dbReference type="GO" id="GO:0006596">
    <property type="term" value="P:polyamine biosynthetic process"/>
    <property type="evidence" value="ECO:0007669"/>
    <property type="project" value="UniProtKB-KW"/>
</dbReference>
<dbReference type="EMBL" id="LCFD01000005">
    <property type="protein sequence ID" value="KKS87017.1"/>
    <property type="molecule type" value="Genomic_DNA"/>
</dbReference>
<feature type="transmembrane region" description="Helical" evidence="2">
    <location>
        <begin position="478"/>
        <end position="498"/>
    </location>
</feature>
<dbReference type="AlphaFoldDB" id="A0A0G1CNE4"/>
<name>A0A0G1CNE4_9BACT</name>
<dbReference type="Gene3D" id="3.40.50.150">
    <property type="entry name" value="Vaccinia Virus protein VP39"/>
    <property type="match status" value="1"/>
</dbReference>
<feature type="transmembrane region" description="Helical" evidence="2">
    <location>
        <begin position="171"/>
        <end position="189"/>
    </location>
</feature>
<feature type="transmembrane region" description="Helical" evidence="2">
    <location>
        <begin position="201"/>
        <end position="221"/>
    </location>
</feature>
<evidence type="ECO:0000313" key="4">
    <source>
        <dbReference type="Proteomes" id="UP000034050"/>
    </source>
</evidence>
<dbReference type="PATRIC" id="fig|1618446.3.peg.629"/>
<feature type="transmembrane region" description="Helical" evidence="2">
    <location>
        <begin position="148"/>
        <end position="165"/>
    </location>
</feature>
<dbReference type="InterPro" id="IPR029063">
    <property type="entry name" value="SAM-dependent_MTases_sf"/>
</dbReference>
<feature type="transmembrane region" description="Helical" evidence="2">
    <location>
        <begin position="565"/>
        <end position="582"/>
    </location>
</feature>
<feature type="transmembrane region" description="Helical" evidence="2">
    <location>
        <begin position="510"/>
        <end position="530"/>
    </location>
</feature>
<protein>
    <submittedName>
        <fullName evidence="3">Spermidine synthase-like protein</fullName>
    </submittedName>
</protein>
<dbReference type="STRING" id="1618446.UV61_C0005G0038"/>
<feature type="transmembrane region" description="Helical" evidence="2">
    <location>
        <begin position="44"/>
        <end position="66"/>
    </location>
</feature>
<keyword evidence="2" id="KW-1133">Transmembrane helix</keyword>
<feature type="transmembrane region" description="Helical" evidence="2">
    <location>
        <begin position="117"/>
        <end position="136"/>
    </location>
</feature>
<gene>
    <name evidence="3" type="ORF">UV61_C0005G0038</name>
</gene>
<dbReference type="Pfam" id="PF01564">
    <property type="entry name" value="Spermine_synth"/>
    <property type="match status" value="1"/>
</dbReference>
<evidence type="ECO:0000313" key="3">
    <source>
        <dbReference type="EMBL" id="KKS87017.1"/>
    </source>
</evidence>
<organism evidence="3 4">
    <name type="scientific">Candidatus Gottesmanbacteria bacterium GW2011_GWB1_43_11</name>
    <dbReference type="NCBI Taxonomy" id="1618446"/>
    <lineage>
        <taxon>Bacteria</taxon>
        <taxon>Candidatus Gottesmaniibacteriota</taxon>
    </lineage>
</organism>
<feature type="transmembrane region" description="Helical" evidence="2">
    <location>
        <begin position="594"/>
        <end position="614"/>
    </location>
</feature>
<reference evidence="3 4" key="1">
    <citation type="journal article" date="2015" name="Nature">
        <title>rRNA introns, odd ribosomes, and small enigmatic genomes across a large radiation of phyla.</title>
        <authorList>
            <person name="Brown C.T."/>
            <person name="Hug L.A."/>
            <person name="Thomas B.C."/>
            <person name="Sharon I."/>
            <person name="Castelle C.J."/>
            <person name="Singh A."/>
            <person name="Wilkins M.J."/>
            <person name="Williams K.H."/>
            <person name="Banfield J.F."/>
        </authorList>
    </citation>
    <scope>NUCLEOTIDE SEQUENCE [LARGE SCALE GENOMIC DNA]</scope>
</reference>
<feature type="transmembrane region" description="Helical" evidence="2">
    <location>
        <begin position="73"/>
        <end position="91"/>
    </location>
</feature>
<feature type="transmembrane region" description="Helical" evidence="2">
    <location>
        <begin position="20"/>
        <end position="38"/>
    </location>
</feature>
<sequence length="675" mass="77095">MFKQWFARLRQSRQDERQQLWLVSFIILFFELALIRFIPAYVRYLGYFTNFILLGAFLGIGIGCLLTKQKRDFWAIFAPLFVLLILLIKIFKFEVQITTEQVIYFKSNTENSLVESYLLLPSIFLVVTLLFATLAQKLGKLLTRFPPLTAYTFDILGSISGILLFTLGSFLNLPITLGFGIFIVGYLWLSEWRLNRMLLSACLLVFALYLVNTLDTLPTIWSPYYKIAPYSVSNPARELGQPDIDWRLYVNNISHQEMTDYEHVAPFYKLIYEVLPNQKFAQVLVVGAGSGQDVNVALKNGVGSVDAVEIDPVIADLGKKLHPERPYADQKVKLIINDARSFLENTQKRYDLVIFALPDSAVLATSLSSLRLESYLFTLEAFDEAKTHLTENGIFVLYNYYRTSWLVDKMAQMLRTSFGKQPYVVHYEDNLAIFMVGAKLAPVPQPPMKIWSKTQATLYPATDDWPFLYLKDVTIPKIYIKSLGVIFLIALGLTLLASRGQIVTRFAGDFFFLGAAFLLLETKSIVNFNLLFGSTWLVNSLVFVGMLISVLLAIWVNQKWQIKRLTGWIVLLIIALFANYVLPVSKFLLPNFWLRYVVATAFFFSPIFLANIIFSSLFKRAKHPADNFGINLLGAFFGGMFEYTSLLWGYHNLILVAIIFYALAGFFILRRISEA</sequence>